<dbReference type="KEGG" id="nio:NITINOP_1811"/>
<evidence type="ECO:0000256" key="1">
    <source>
        <dbReference type="SAM" id="Phobius"/>
    </source>
</evidence>
<organism evidence="2 3">
    <name type="scientific">Candidatus Nitrospira inopinata</name>
    <dbReference type="NCBI Taxonomy" id="1715989"/>
    <lineage>
        <taxon>Bacteria</taxon>
        <taxon>Pseudomonadati</taxon>
        <taxon>Nitrospirota</taxon>
        <taxon>Nitrospiria</taxon>
        <taxon>Nitrospirales</taxon>
        <taxon>Nitrospiraceae</taxon>
        <taxon>Nitrospira</taxon>
    </lineage>
</organism>
<evidence type="ECO:0000313" key="3">
    <source>
        <dbReference type="Proteomes" id="UP000066284"/>
    </source>
</evidence>
<gene>
    <name evidence="2" type="ORF">NITINOP_1811</name>
</gene>
<dbReference type="EMBL" id="LN885086">
    <property type="protein sequence ID" value="CUQ66786.1"/>
    <property type="molecule type" value="Genomic_DNA"/>
</dbReference>
<proteinExistence type="predicted"/>
<keyword evidence="1" id="KW-0472">Membrane</keyword>
<protein>
    <submittedName>
        <fullName evidence="2">Uncharacterized protein</fullName>
    </submittedName>
</protein>
<keyword evidence="1" id="KW-0812">Transmembrane</keyword>
<keyword evidence="1" id="KW-1133">Transmembrane helix</keyword>
<sequence length="129" mass="13468">MERRALLTILAGLLLFETGALIASAAPTGTWWIVFLVLMPAGLGTLVWLGFRWAAMACVMYGTVGLALDLSTMVHVLTKDAGGLWSLPTNLVSGGLNFLLILVGGRSFLGGVVAQPPPGSRPPNPPVLS</sequence>
<feature type="transmembrane region" description="Helical" evidence="1">
    <location>
        <begin position="58"/>
        <end position="76"/>
    </location>
</feature>
<dbReference type="Proteomes" id="UP000066284">
    <property type="component" value="Chromosome 1"/>
</dbReference>
<dbReference type="OrthoDB" id="9979289at2"/>
<keyword evidence="3" id="KW-1185">Reference proteome</keyword>
<feature type="transmembrane region" description="Helical" evidence="1">
    <location>
        <begin position="30"/>
        <end position="51"/>
    </location>
</feature>
<accession>A0A0S4KYM2</accession>
<evidence type="ECO:0000313" key="2">
    <source>
        <dbReference type="EMBL" id="CUQ66786.1"/>
    </source>
</evidence>
<feature type="transmembrane region" description="Helical" evidence="1">
    <location>
        <begin position="96"/>
        <end position="114"/>
    </location>
</feature>
<dbReference type="AlphaFoldDB" id="A0A0S4KYM2"/>
<name>A0A0S4KYM2_9BACT</name>
<reference evidence="3" key="1">
    <citation type="submission" date="2015-09" db="EMBL/GenBank/DDBJ databases">
        <authorList>
            <person name="Daims H."/>
        </authorList>
    </citation>
    <scope>NUCLEOTIDE SEQUENCE [LARGE SCALE GENOMIC DNA]</scope>
</reference>
<dbReference type="RefSeq" id="WP_158023301.1">
    <property type="nucleotide sequence ID" value="NZ_LN885086.1"/>
</dbReference>